<dbReference type="InterPro" id="IPR003346">
    <property type="entry name" value="Transposase_20"/>
</dbReference>
<dbReference type="NCBIfam" id="NF033542">
    <property type="entry name" value="transpos_IS110"/>
    <property type="match status" value="1"/>
</dbReference>
<dbReference type="Pfam" id="PF01548">
    <property type="entry name" value="DEDD_Tnp_IS110"/>
    <property type="match status" value="1"/>
</dbReference>
<dbReference type="VEuPathDB" id="VectorBase:GAUT039761"/>
<evidence type="ECO:0000259" key="2">
    <source>
        <dbReference type="Pfam" id="PF02371"/>
    </source>
</evidence>
<dbReference type="PANTHER" id="PTHR33055">
    <property type="entry name" value="TRANSPOSASE FOR INSERTION SEQUENCE ELEMENT IS1111A"/>
    <property type="match status" value="1"/>
</dbReference>
<name>A0A1A9VKG0_GLOAU</name>
<feature type="domain" description="Transposase IS116/IS110/IS902 C-terminal" evidence="2">
    <location>
        <begin position="216"/>
        <end position="298"/>
    </location>
</feature>
<dbReference type="Proteomes" id="UP000078200">
    <property type="component" value="Unassembled WGS sequence"/>
</dbReference>
<dbReference type="PANTHER" id="PTHR33055:SF3">
    <property type="entry name" value="PUTATIVE TRANSPOSASE FOR IS117-RELATED"/>
    <property type="match status" value="1"/>
</dbReference>
<organism evidence="3 4">
    <name type="scientific">Glossina austeni</name>
    <name type="common">Savannah tsetse fly</name>
    <dbReference type="NCBI Taxonomy" id="7395"/>
    <lineage>
        <taxon>Eukaryota</taxon>
        <taxon>Metazoa</taxon>
        <taxon>Ecdysozoa</taxon>
        <taxon>Arthropoda</taxon>
        <taxon>Hexapoda</taxon>
        <taxon>Insecta</taxon>
        <taxon>Pterygota</taxon>
        <taxon>Neoptera</taxon>
        <taxon>Endopterygota</taxon>
        <taxon>Diptera</taxon>
        <taxon>Brachycera</taxon>
        <taxon>Muscomorpha</taxon>
        <taxon>Hippoboscoidea</taxon>
        <taxon>Glossinidae</taxon>
        <taxon>Glossina</taxon>
    </lineage>
</organism>
<protein>
    <submittedName>
        <fullName evidence="3">Uncharacterized protein</fullName>
    </submittedName>
</protein>
<proteinExistence type="predicted"/>
<dbReference type="Pfam" id="PF02371">
    <property type="entry name" value="Transposase_20"/>
    <property type="match status" value="1"/>
</dbReference>
<accession>A0A1A9VKG0</accession>
<dbReference type="GO" id="GO:0003677">
    <property type="term" value="F:DNA binding"/>
    <property type="evidence" value="ECO:0007669"/>
    <property type="project" value="InterPro"/>
</dbReference>
<feature type="domain" description="Transposase IS110-like N-terminal" evidence="1">
    <location>
        <begin position="29"/>
        <end position="172"/>
    </location>
</feature>
<dbReference type="GO" id="GO:0006313">
    <property type="term" value="P:DNA transposition"/>
    <property type="evidence" value="ECO:0007669"/>
    <property type="project" value="InterPro"/>
</dbReference>
<dbReference type="InterPro" id="IPR002525">
    <property type="entry name" value="Transp_IS110-like_N"/>
</dbReference>
<dbReference type="EnsemblMetazoa" id="GAUT039761-RA">
    <property type="protein sequence ID" value="GAUT039761-PA"/>
    <property type="gene ID" value="GAUT039761"/>
</dbReference>
<dbReference type="STRING" id="7395.A0A1A9VKG0"/>
<dbReference type="InterPro" id="IPR047650">
    <property type="entry name" value="Transpos_IS110"/>
</dbReference>
<evidence type="ECO:0000313" key="3">
    <source>
        <dbReference type="EnsemblMetazoa" id="GAUT039761-PA"/>
    </source>
</evidence>
<keyword evidence="4" id="KW-1185">Reference proteome</keyword>
<dbReference type="AlphaFoldDB" id="A0A1A9VKG0"/>
<dbReference type="GO" id="GO:0004803">
    <property type="term" value="F:transposase activity"/>
    <property type="evidence" value="ECO:0007669"/>
    <property type="project" value="InterPro"/>
</dbReference>
<reference evidence="3" key="1">
    <citation type="submission" date="2020-05" db="UniProtKB">
        <authorList>
            <consortium name="EnsemblMetazoa"/>
        </authorList>
    </citation>
    <scope>IDENTIFICATION</scope>
    <source>
        <strain evidence="3">TTRI</strain>
    </source>
</reference>
<evidence type="ECO:0000259" key="1">
    <source>
        <dbReference type="Pfam" id="PF01548"/>
    </source>
</evidence>
<sequence length="335" mass="37503">MGHMYAPVYNLKLIKLSEIIMITSYQNFIGIDIGKFKNVAAVHNQKNTIKFDNNSAGWQQLFQEFANILPNAFVTLENTGKYELGLAHFLVGKNVAIHRANTRKVKSFTLSHGTLAKSDQSDARTLAQYGFERYSTLSLFVPMSKEQTTLVALCQRRDDITQMRVQEKCRLAAPENDYIKESCQRAVDFFNNQIDELNDSIQKIIDGNPELQKRQKIIRTVPGIGIKLSQDFVCLMPELGHLNKKEVASLAGVAPHPKESGKTIGYRRITGGRSNVRRKLFTAAMAAAKSKSALGAFYSKLVESGKKKMVAITALMRKIIVIANARLKEAINLHI</sequence>
<evidence type="ECO:0000313" key="4">
    <source>
        <dbReference type="Proteomes" id="UP000078200"/>
    </source>
</evidence>